<dbReference type="SUPFAM" id="SSF50978">
    <property type="entry name" value="WD40 repeat-like"/>
    <property type="match status" value="1"/>
</dbReference>
<gene>
    <name evidence="9" type="ORF">PHLGIDRAFT_127852</name>
</gene>
<evidence type="ECO:0000256" key="6">
    <source>
        <dbReference type="HAMAP-Rule" id="MF_03056"/>
    </source>
</evidence>
<proteinExistence type="inferred from homology"/>
<feature type="region of interest" description="Disordered" evidence="8">
    <location>
        <begin position="321"/>
        <end position="350"/>
    </location>
</feature>
<dbReference type="HOGENOM" id="CLU_023695_0_0_1"/>
<evidence type="ECO:0000256" key="4">
    <source>
        <dbReference type="ARBA" id="ARBA00022737"/>
    </source>
</evidence>
<evidence type="ECO:0000256" key="7">
    <source>
        <dbReference type="PROSITE-ProRule" id="PRU00221"/>
    </source>
</evidence>
<keyword evidence="10" id="KW-1185">Reference proteome</keyword>
<dbReference type="Pfam" id="PF00400">
    <property type="entry name" value="WD40"/>
    <property type="match status" value="1"/>
</dbReference>
<dbReference type="Proteomes" id="UP000053257">
    <property type="component" value="Unassembled WGS sequence"/>
</dbReference>
<dbReference type="PROSITE" id="PS50082">
    <property type="entry name" value="WD_REPEATS_2"/>
    <property type="match status" value="1"/>
</dbReference>
<feature type="compositionally biased region" description="Basic and acidic residues" evidence="8">
    <location>
        <begin position="573"/>
        <end position="583"/>
    </location>
</feature>
<dbReference type="SMART" id="SM00320">
    <property type="entry name" value="WD40"/>
    <property type="match status" value="3"/>
</dbReference>
<dbReference type="AlphaFoldDB" id="A0A0C3SAI1"/>
<dbReference type="HAMAP" id="MF_03056">
    <property type="entry name" value="TRM82"/>
    <property type="match status" value="1"/>
</dbReference>
<feature type="compositionally biased region" description="Basic residues" evidence="8">
    <location>
        <begin position="282"/>
        <end position="299"/>
    </location>
</feature>
<accession>A0A0C3SAI1</accession>
<dbReference type="STRING" id="745531.A0A0C3SAI1"/>
<feature type="repeat" description="WD" evidence="7">
    <location>
        <begin position="201"/>
        <end position="243"/>
    </location>
</feature>
<feature type="compositionally biased region" description="Polar residues" evidence="8">
    <location>
        <begin position="559"/>
        <end position="569"/>
    </location>
</feature>
<sequence>MSSYPYTWLFVGKKTSVAVSGPHMQILDTQTGNTIHSTHTLEESKKIAVVKSGPIRCIDVDAEHLHIAASGEDKKLKVWRLDGLELLSERELPKKPTEIHFTRDGQTILVSDKFGDIFSYPLHPIRSEKKSSPAFEATNISKRSAILSHENPSDGTLILGHTSLLTTFVLTEDDKYVISADRDEHIRVSWYPQGYVIERFCLGHRKFVSAIHVPQFTSSALISGGGDPELKLWDWMSGEHLGDIPILQAVEPCIAVWSPKGRANQWDEDGEEAGADAESAGKRKGKGKKGKGSARGKGKGKVENEDPTLTVVRPEDIKTTEDALMGEESSNTIPLEPVQGSSTSNVNPEELQESSPVLVVSRILSVNLLEHGRFVMFSAVGATAIFYFEFPSDLKTRQPAIHAFNLHHPVINFSFDESGDVWVLVDCERQGPSAMREEAEKRTVRLLRWVDGKLGEVNVDSTPSLVAALNDSARIPATSAELKTLDLYLELSSMPKNVDPEHDPMRRNDLDALEAAANPFDSANPDGTPQIGEGANARELTQREAARLKRKLALEAKIQQDQGIASASPSVEPENRLPKKAKSETGSSAEQGDIEMQNIA</sequence>
<keyword evidence="3 6" id="KW-0819">tRNA processing</keyword>
<comment type="similarity">
    <text evidence="6">Belongs to the WD repeat TRM82 family.</text>
</comment>
<reference evidence="9 10" key="1">
    <citation type="journal article" date="2014" name="PLoS Genet.">
        <title>Analysis of the Phlebiopsis gigantea genome, transcriptome and secretome provides insight into its pioneer colonization strategies of wood.</title>
        <authorList>
            <person name="Hori C."/>
            <person name="Ishida T."/>
            <person name="Igarashi K."/>
            <person name="Samejima M."/>
            <person name="Suzuki H."/>
            <person name="Master E."/>
            <person name="Ferreira P."/>
            <person name="Ruiz-Duenas F.J."/>
            <person name="Held B."/>
            <person name="Canessa P."/>
            <person name="Larrondo L.F."/>
            <person name="Schmoll M."/>
            <person name="Druzhinina I.S."/>
            <person name="Kubicek C.P."/>
            <person name="Gaskell J.A."/>
            <person name="Kersten P."/>
            <person name="St John F."/>
            <person name="Glasner J."/>
            <person name="Sabat G."/>
            <person name="Splinter BonDurant S."/>
            <person name="Syed K."/>
            <person name="Yadav J."/>
            <person name="Mgbeahuruike A.C."/>
            <person name="Kovalchuk A."/>
            <person name="Asiegbu F.O."/>
            <person name="Lackner G."/>
            <person name="Hoffmeister D."/>
            <person name="Rencoret J."/>
            <person name="Gutierrez A."/>
            <person name="Sun H."/>
            <person name="Lindquist E."/>
            <person name="Barry K."/>
            <person name="Riley R."/>
            <person name="Grigoriev I.V."/>
            <person name="Henrissat B."/>
            <person name="Kues U."/>
            <person name="Berka R.M."/>
            <person name="Martinez A.T."/>
            <person name="Covert S.F."/>
            <person name="Blanchette R.A."/>
            <person name="Cullen D."/>
        </authorList>
    </citation>
    <scope>NUCLEOTIDE SEQUENCE [LARGE SCALE GENOMIC DNA]</scope>
    <source>
        <strain evidence="9 10">11061_1 CR5-6</strain>
    </source>
</reference>
<comment type="subcellular location">
    <subcellularLocation>
        <location evidence="1 6">Nucleus</location>
    </subcellularLocation>
</comment>
<keyword evidence="5 6" id="KW-0539">Nucleus</keyword>
<evidence type="ECO:0000256" key="1">
    <source>
        <dbReference type="ARBA" id="ARBA00004123"/>
    </source>
</evidence>
<keyword evidence="4 6" id="KW-0677">Repeat</keyword>
<organism evidence="9 10">
    <name type="scientific">Phlebiopsis gigantea (strain 11061_1 CR5-6)</name>
    <name type="common">White-rot fungus</name>
    <name type="synonym">Peniophora gigantea</name>
    <dbReference type="NCBI Taxonomy" id="745531"/>
    <lineage>
        <taxon>Eukaryota</taxon>
        <taxon>Fungi</taxon>
        <taxon>Dikarya</taxon>
        <taxon>Basidiomycota</taxon>
        <taxon>Agaricomycotina</taxon>
        <taxon>Agaricomycetes</taxon>
        <taxon>Polyporales</taxon>
        <taxon>Phanerochaetaceae</taxon>
        <taxon>Phlebiopsis</taxon>
    </lineage>
</organism>
<evidence type="ECO:0000313" key="9">
    <source>
        <dbReference type="EMBL" id="KIP07060.1"/>
    </source>
</evidence>
<dbReference type="PANTHER" id="PTHR16288:SF0">
    <property type="entry name" value="TRNA (GUANINE-N(7)-)-METHYLTRANSFERASE NON-CATALYTIC SUBUNIT WDR4"/>
    <property type="match status" value="1"/>
</dbReference>
<feature type="region of interest" description="Disordered" evidence="8">
    <location>
        <begin position="264"/>
        <end position="308"/>
    </location>
</feature>
<dbReference type="Gene3D" id="2.130.10.10">
    <property type="entry name" value="YVTN repeat-like/Quinoprotein amine dehydrogenase"/>
    <property type="match status" value="1"/>
</dbReference>
<dbReference type="GO" id="GO:0043527">
    <property type="term" value="C:tRNA methyltransferase complex"/>
    <property type="evidence" value="ECO:0007669"/>
    <property type="project" value="TreeGrafter"/>
</dbReference>
<dbReference type="InterPro" id="IPR036322">
    <property type="entry name" value="WD40_repeat_dom_sf"/>
</dbReference>
<evidence type="ECO:0000256" key="5">
    <source>
        <dbReference type="ARBA" id="ARBA00023242"/>
    </source>
</evidence>
<evidence type="ECO:0000256" key="8">
    <source>
        <dbReference type="SAM" id="MobiDB-lite"/>
    </source>
</evidence>
<dbReference type="PANTHER" id="PTHR16288">
    <property type="entry name" value="WD40 REPEAT PROTEIN 4"/>
    <property type="match status" value="1"/>
</dbReference>
<dbReference type="GO" id="GO:0005829">
    <property type="term" value="C:cytosol"/>
    <property type="evidence" value="ECO:0007669"/>
    <property type="project" value="TreeGrafter"/>
</dbReference>
<evidence type="ECO:0000256" key="3">
    <source>
        <dbReference type="ARBA" id="ARBA00022694"/>
    </source>
</evidence>
<dbReference type="GO" id="GO:0005634">
    <property type="term" value="C:nucleus"/>
    <property type="evidence" value="ECO:0007669"/>
    <property type="project" value="UniProtKB-SubCell"/>
</dbReference>
<dbReference type="InterPro" id="IPR028884">
    <property type="entry name" value="Trm82"/>
</dbReference>
<dbReference type="InterPro" id="IPR015943">
    <property type="entry name" value="WD40/YVTN_repeat-like_dom_sf"/>
</dbReference>
<protein>
    <submittedName>
        <fullName evidence="9">Uncharacterized protein</fullName>
    </submittedName>
</protein>
<evidence type="ECO:0000313" key="10">
    <source>
        <dbReference type="Proteomes" id="UP000053257"/>
    </source>
</evidence>
<dbReference type="EMBL" id="KN840504">
    <property type="protein sequence ID" value="KIP07060.1"/>
    <property type="molecule type" value="Genomic_DNA"/>
</dbReference>
<feature type="compositionally biased region" description="Acidic residues" evidence="8">
    <location>
        <begin position="266"/>
        <end position="275"/>
    </location>
</feature>
<keyword evidence="2 6" id="KW-0853">WD repeat</keyword>
<evidence type="ECO:0000256" key="2">
    <source>
        <dbReference type="ARBA" id="ARBA00022574"/>
    </source>
</evidence>
<name>A0A0C3SAI1_PHLG1</name>
<feature type="compositionally biased region" description="Polar residues" evidence="8">
    <location>
        <begin position="328"/>
        <end position="347"/>
    </location>
</feature>
<dbReference type="UniPathway" id="UPA00989"/>
<comment type="function">
    <text evidence="6">Required for the formation of N(7)-methylguanine at position 46 (m7G46) in tRNA. In the complex, it is required to stabilize and induce conformational changes of the catalytic subunit.</text>
</comment>
<comment type="pathway">
    <text evidence="6">tRNA modification; N(7)-methylguanine-tRNA biosynthesis.</text>
</comment>
<dbReference type="GO" id="GO:0106004">
    <property type="term" value="P:tRNA (guanine-N7)-methylation"/>
    <property type="evidence" value="ECO:0007669"/>
    <property type="project" value="UniProtKB-UniRule"/>
</dbReference>
<dbReference type="InterPro" id="IPR001680">
    <property type="entry name" value="WD40_rpt"/>
</dbReference>
<feature type="region of interest" description="Disordered" evidence="8">
    <location>
        <begin position="558"/>
        <end position="600"/>
    </location>
</feature>
<dbReference type="OrthoDB" id="339900at2759"/>